<reference evidence="1" key="1">
    <citation type="submission" date="2022-01" db="EMBL/GenBank/DDBJ databases">
        <authorList>
            <person name="King R."/>
        </authorList>
    </citation>
    <scope>NUCLEOTIDE SEQUENCE</scope>
</reference>
<organism evidence="1 2">
    <name type="scientific">Phyllotreta striolata</name>
    <name type="common">Striped flea beetle</name>
    <name type="synonym">Crioceris striolata</name>
    <dbReference type="NCBI Taxonomy" id="444603"/>
    <lineage>
        <taxon>Eukaryota</taxon>
        <taxon>Metazoa</taxon>
        <taxon>Ecdysozoa</taxon>
        <taxon>Arthropoda</taxon>
        <taxon>Hexapoda</taxon>
        <taxon>Insecta</taxon>
        <taxon>Pterygota</taxon>
        <taxon>Neoptera</taxon>
        <taxon>Endopterygota</taxon>
        <taxon>Coleoptera</taxon>
        <taxon>Polyphaga</taxon>
        <taxon>Cucujiformia</taxon>
        <taxon>Chrysomeloidea</taxon>
        <taxon>Chrysomelidae</taxon>
        <taxon>Galerucinae</taxon>
        <taxon>Alticini</taxon>
        <taxon>Phyllotreta</taxon>
    </lineage>
</organism>
<dbReference type="AlphaFoldDB" id="A0A9N9TBR0"/>
<sequence length="40" mass="5062">MYIYRQFLPRFSACFDLFLKRERDDEGPFSRLIPHETYFR</sequence>
<accession>A0A9N9TBR0</accession>
<gene>
    <name evidence="1" type="ORF">PHYEVI_LOCUS1459</name>
</gene>
<proteinExistence type="predicted"/>
<evidence type="ECO:0000313" key="2">
    <source>
        <dbReference type="Proteomes" id="UP001153712"/>
    </source>
</evidence>
<protein>
    <submittedName>
        <fullName evidence="1">Uncharacterized protein</fullName>
    </submittedName>
</protein>
<evidence type="ECO:0000313" key="1">
    <source>
        <dbReference type="EMBL" id="CAG9854999.1"/>
    </source>
</evidence>
<keyword evidence="2" id="KW-1185">Reference proteome</keyword>
<dbReference type="EMBL" id="OU900094">
    <property type="protein sequence ID" value="CAG9854999.1"/>
    <property type="molecule type" value="Genomic_DNA"/>
</dbReference>
<dbReference type="Proteomes" id="UP001153712">
    <property type="component" value="Chromosome 1"/>
</dbReference>
<name>A0A9N9TBR0_PHYSR</name>